<gene>
    <name evidence="2" type="ORF">AOC25_05060</name>
</gene>
<evidence type="ECO:0000256" key="1">
    <source>
        <dbReference type="SAM" id="MobiDB-lite"/>
    </source>
</evidence>
<sequence>MLSGCSVYMAAHQPSEKNVDLFKIGTPKSFLVAEFGQPTSTEIRDGKKYDIYRFTQGYSGGAKAGRAFAEEVADVFTLGIAEVITTPVETIADGNLVAYEVSYDKNDLVDQVILLTANGSLPPPSQIATPQAPSTPSVAPAPSPQTTVPKSQ</sequence>
<proteinExistence type="predicted"/>
<protein>
    <submittedName>
        <fullName evidence="2">Uncharacterized protein</fullName>
    </submittedName>
</protein>
<name>A0AAC9NJF2_9BURK</name>
<feature type="region of interest" description="Disordered" evidence="1">
    <location>
        <begin position="120"/>
        <end position="152"/>
    </location>
</feature>
<reference evidence="2" key="1">
    <citation type="journal article" date="2017" name="Appl. Environ. Microbiol.">
        <title>Microdiversification of a pelagic Polynucleobacter species is mainly driven by acquisition of genomic islands from a partially interspecific gene pool.</title>
        <authorList>
            <person name="Hoetzinger M."/>
            <person name="Hahn M.W."/>
            <person name="Jezberova J."/>
            <person name="Schmidt J."/>
            <person name="Koll U."/>
        </authorList>
    </citation>
    <scope>NUCLEOTIDE SEQUENCE</scope>
    <source>
        <strain evidence="2">MWH-RechtKol4</strain>
    </source>
</reference>
<evidence type="ECO:0000313" key="2">
    <source>
        <dbReference type="EMBL" id="APC02337.1"/>
    </source>
</evidence>
<dbReference type="AlphaFoldDB" id="A0AAC9NJF2"/>
<accession>A0AAC9NJF2</accession>
<dbReference type="Proteomes" id="UP000182060">
    <property type="component" value="Chromosome"/>
</dbReference>
<organism evidence="2 3">
    <name type="scientific">Polynucleobacter asymbioticus</name>
    <dbReference type="NCBI Taxonomy" id="576611"/>
    <lineage>
        <taxon>Bacteria</taxon>
        <taxon>Pseudomonadati</taxon>
        <taxon>Pseudomonadota</taxon>
        <taxon>Betaproteobacteria</taxon>
        <taxon>Burkholderiales</taxon>
        <taxon>Burkholderiaceae</taxon>
        <taxon>Polynucleobacter</taxon>
    </lineage>
</organism>
<dbReference type="EMBL" id="CP015017">
    <property type="protein sequence ID" value="APC02337.1"/>
    <property type="molecule type" value="Genomic_DNA"/>
</dbReference>
<feature type="compositionally biased region" description="Low complexity" evidence="1">
    <location>
        <begin position="128"/>
        <end position="152"/>
    </location>
</feature>
<evidence type="ECO:0000313" key="3">
    <source>
        <dbReference type="Proteomes" id="UP000182060"/>
    </source>
</evidence>